<protein>
    <submittedName>
        <fullName evidence="1">Uncharacterized protein</fullName>
    </submittedName>
</protein>
<comment type="caution">
    <text evidence="1">The sequence shown here is derived from an EMBL/GenBank/DDBJ whole genome shotgun (WGS) entry which is preliminary data.</text>
</comment>
<evidence type="ECO:0000313" key="1">
    <source>
        <dbReference type="EMBL" id="HIY66710.1"/>
    </source>
</evidence>
<sequence>MLDAHLNGSVNMETPQKVFEALSDTLGPRLPRWPDGETRRKEWVNSLVPFLHEIKGLELVEHQRVEEVSYEFPIFTLSAGWSAQDLDLSPLRFAETALGGYQAFCRARAAGLVPKSARFQTQLPTPTAILGFFFDPALFDDLTPVFVSHLRREMAVITAIVPPAELAVQWDVAPELAFSLGALPGIAPVPLEVIADRLAELATLVPDGAHLGFHLCYGDPRPDSDPPGRQVVAPEDTSFAVALCEAINATVARPVDWISLPIPADQAVDRTYFEPLKRLASLPHTRIVLGLINDSDGVEGSVRRTEMAREFLPSFGVSTVCGMGAAEGISD</sequence>
<evidence type="ECO:0000313" key="2">
    <source>
        <dbReference type="Proteomes" id="UP000824005"/>
    </source>
</evidence>
<dbReference type="SUPFAM" id="SSF51726">
    <property type="entry name" value="UROD/MetE-like"/>
    <property type="match status" value="1"/>
</dbReference>
<accession>A0A9D2CAQ8</accession>
<reference evidence="1" key="2">
    <citation type="submission" date="2021-04" db="EMBL/GenBank/DDBJ databases">
        <authorList>
            <person name="Gilroy R."/>
        </authorList>
    </citation>
    <scope>NUCLEOTIDE SEQUENCE</scope>
    <source>
        <strain evidence="1">ChiGjej1B1-98</strain>
    </source>
</reference>
<reference evidence="1" key="1">
    <citation type="journal article" date="2021" name="PeerJ">
        <title>Extensive microbial diversity within the chicken gut microbiome revealed by metagenomics and culture.</title>
        <authorList>
            <person name="Gilroy R."/>
            <person name="Ravi A."/>
            <person name="Getino M."/>
            <person name="Pursley I."/>
            <person name="Horton D.L."/>
            <person name="Alikhan N.F."/>
            <person name="Baker D."/>
            <person name="Gharbi K."/>
            <person name="Hall N."/>
            <person name="Watson M."/>
            <person name="Adriaenssens E.M."/>
            <person name="Foster-Nyarko E."/>
            <person name="Jarju S."/>
            <person name="Secka A."/>
            <person name="Antonio M."/>
            <person name="Oren A."/>
            <person name="Chaudhuri R.R."/>
            <person name="La Ragione R."/>
            <person name="Hildebrand F."/>
            <person name="Pallen M.J."/>
        </authorList>
    </citation>
    <scope>NUCLEOTIDE SEQUENCE</scope>
    <source>
        <strain evidence="1">ChiGjej1B1-98</strain>
    </source>
</reference>
<proteinExistence type="predicted"/>
<dbReference type="EMBL" id="DXDC01000320">
    <property type="protein sequence ID" value="HIY66710.1"/>
    <property type="molecule type" value="Genomic_DNA"/>
</dbReference>
<gene>
    <name evidence="1" type="ORF">H9830_10595</name>
</gene>
<dbReference type="AlphaFoldDB" id="A0A9D2CAQ8"/>
<dbReference type="InterPro" id="IPR038071">
    <property type="entry name" value="UROD/MetE-like_sf"/>
</dbReference>
<dbReference type="Proteomes" id="UP000824005">
    <property type="component" value="Unassembled WGS sequence"/>
</dbReference>
<dbReference type="Gene3D" id="3.20.20.210">
    <property type="match status" value="1"/>
</dbReference>
<organism evidence="1 2">
    <name type="scientific">Candidatus Agrococcus pullicola</name>
    <dbReference type="NCBI Taxonomy" id="2838429"/>
    <lineage>
        <taxon>Bacteria</taxon>
        <taxon>Bacillati</taxon>
        <taxon>Actinomycetota</taxon>
        <taxon>Actinomycetes</taxon>
        <taxon>Micrococcales</taxon>
        <taxon>Microbacteriaceae</taxon>
        <taxon>Agrococcus</taxon>
    </lineage>
</organism>
<name>A0A9D2CAQ8_9MICO</name>